<sequence>PSNLQSSLDSFPHKIVKFDRFKECQAIFTKIRTILKFHLSLTKCDPYLATVVIADASNNDSEVIVYHL</sequence>
<dbReference type="AlphaFoldDB" id="J9E0L7"/>
<name>J9E0L7_WUCBA</name>
<proteinExistence type="predicted"/>
<dbReference type="Proteomes" id="UP000004810">
    <property type="component" value="Unassembled WGS sequence"/>
</dbReference>
<accession>J9E0L7</accession>
<reference evidence="2" key="1">
    <citation type="submission" date="2012-08" db="EMBL/GenBank/DDBJ databases">
        <title>The Genome Sequence of Wuchereria bancrofti.</title>
        <authorList>
            <person name="Nutman T.B."/>
            <person name="Fink D.L."/>
            <person name="Russ C."/>
            <person name="Young S."/>
            <person name="Zeng Q."/>
            <person name="Koehrsen M."/>
            <person name="Alvarado L."/>
            <person name="Berlin A."/>
            <person name="Chapman S.B."/>
            <person name="Chen Z."/>
            <person name="Freedman E."/>
            <person name="Gellesch M."/>
            <person name="Goldberg J."/>
            <person name="Griggs A."/>
            <person name="Gujja S."/>
            <person name="Heilman E.R."/>
            <person name="Heiman D."/>
            <person name="Hepburn T."/>
            <person name="Howarth C."/>
            <person name="Jen D."/>
            <person name="Larson L."/>
            <person name="Lewis B."/>
            <person name="Mehta T."/>
            <person name="Park D."/>
            <person name="Pearson M."/>
            <person name="Roberts A."/>
            <person name="Saif S."/>
            <person name="Shea T."/>
            <person name="Shenoy N."/>
            <person name="Sisk P."/>
            <person name="Stolte C."/>
            <person name="Sykes S."/>
            <person name="Walk T."/>
            <person name="White J."/>
            <person name="Yandava C."/>
            <person name="Haas B."/>
            <person name="Henn M.R."/>
            <person name="Nusbaum C."/>
            <person name="Birren B."/>
        </authorList>
    </citation>
    <scope>NUCLEOTIDE SEQUENCE [LARGE SCALE GENOMIC DNA]</scope>
    <source>
        <strain evidence="2">NA</strain>
    </source>
</reference>
<protein>
    <submittedName>
        <fullName evidence="1">Uncharacterized protein</fullName>
    </submittedName>
</protein>
<evidence type="ECO:0000313" key="1">
    <source>
        <dbReference type="EMBL" id="EJW75766.1"/>
    </source>
</evidence>
<evidence type="ECO:0000313" key="2">
    <source>
        <dbReference type="Proteomes" id="UP000004810"/>
    </source>
</evidence>
<gene>
    <name evidence="1" type="ORF">WUBG_13327</name>
</gene>
<feature type="non-terminal residue" evidence="1">
    <location>
        <position position="1"/>
    </location>
</feature>
<organism evidence="1 2">
    <name type="scientific">Wuchereria bancrofti</name>
    <dbReference type="NCBI Taxonomy" id="6293"/>
    <lineage>
        <taxon>Eukaryota</taxon>
        <taxon>Metazoa</taxon>
        <taxon>Ecdysozoa</taxon>
        <taxon>Nematoda</taxon>
        <taxon>Chromadorea</taxon>
        <taxon>Rhabditida</taxon>
        <taxon>Spirurina</taxon>
        <taxon>Spiruromorpha</taxon>
        <taxon>Filarioidea</taxon>
        <taxon>Onchocercidae</taxon>
        <taxon>Wuchereria</taxon>
    </lineage>
</organism>
<dbReference type="EMBL" id="ADBV01010084">
    <property type="protein sequence ID" value="EJW75766.1"/>
    <property type="molecule type" value="Genomic_DNA"/>
</dbReference>
<comment type="caution">
    <text evidence="1">The sequence shown here is derived from an EMBL/GenBank/DDBJ whole genome shotgun (WGS) entry which is preliminary data.</text>
</comment>